<evidence type="ECO:0000259" key="11">
    <source>
        <dbReference type="PROSITE" id="PS51194"/>
    </source>
</evidence>
<dbReference type="GO" id="GO:0006310">
    <property type="term" value="P:DNA recombination"/>
    <property type="evidence" value="ECO:0007669"/>
    <property type="project" value="InterPro"/>
</dbReference>
<evidence type="ECO:0000256" key="8">
    <source>
        <dbReference type="ARBA" id="ARBA00034617"/>
    </source>
</evidence>
<protein>
    <recommendedName>
        <fullName evidence="9">DNA 3'-5' helicase</fullName>
        <ecNumber evidence="9">5.6.2.4</ecNumber>
    </recommendedName>
</protein>
<evidence type="ECO:0000256" key="1">
    <source>
        <dbReference type="ARBA" id="ARBA00005446"/>
    </source>
</evidence>
<dbReference type="PROSITE" id="PS51194">
    <property type="entry name" value="HELICASE_CTER"/>
    <property type="match status" value="1"/>
</dbReference>
<dbReference type="GO" id="GO:0030894">
    <property type="term" value="C:replisome"/>
    <property type="evidence" value="ECO:0007669"/>
    <property type="project" value="TreeGrafter"/>
</dbReference>
<evidence type="ECO:0000256" key="4">
    <source>
        <dbReference type="ARBA" id="ARBA00022806"/>
    </source>
</evidence>
<dbReference type="GO" id="GO:0043590">
    <property type="term" value="C:bacterial nucleoid"/>
    <property type="evidence" value="ECO:0007669"/>
    <property type="project" value="TreeGrafter"/>
</dbReference>
<dbReference type="InterPro" id="IPR011545">
    <property type="entry name" value="DEAD/DEAH_box_helicase_dom"/>
</dbReference>
<dbReference type="GO" id="GO:0003677">
    <property type="term" value="F:DNA binding"/>
    <property type="evidence" value="ECO:0007669"/>
    <property type="project" value="UniProtKB-KW"/>
</dbReference>
<gene>
    <name evidence="12" type="ORF">H9862_07505</name>
</gene>
<dbReference type="SUPFAM" id="SSF52540">
    <property type="entry name" value="P-loop containing nucleoside triphosphate hydrolases"/>
    <property type="match status" value="1"/>
</dbReference>
<dbReference type="GO" id="GO:0043138">
    <property type="term" value="F:3'-5' DNA helicase activity"/>
    <property type="evidence" value="ECO:0007669"/>
    <property type="project" value="UniProtKB-EC"/>
</dbReference>
<dbReference type="GO" id="GO:0005524">
    <property type="term" value="F:ATP binding"/>
    <property type="evidence" value="ECO:0007669"/>
    <property type="project" value="UniProtKB-KW"/>
</dbReference>
<dbReference type="GO" id="GO:0005737">
    <property type="term" value="C:cytoplasm"/>
    <property type="evidence" value="ECO:0007669"/>
    <property type="project" value="TreeGrafter"/>
</dbReference>
<organism evidence="12 13">
    <name type="scientific">Candidatus Akkermansia intestinigallinarum</name>
    <dbReference type="NCBI Taxonomy" id="2838431"/>
    <lineage>
        <taxon>Bacteria</taxon>
        <taxon>Pseudomonadati</taxon>
        <taxon>Verrucomicrobiota</taxon>
        <taxon>Verrucomicrobiia</taxon>
        <taxon>Verrucomicrobiales</taxon>
        <taxon>Akkermansiaceae</taxon>
        <taxon>Akkermansia</taxon>
    </lineage>
</organism>
<dbReference type="SMART" id="SM00490">
    <property type="entry name" value="HELICc"/>
    <property type="match status" value="1"/>
</dbReference>
<dbReference type="Gene3D" id="3.40.50.300">
    <property type="entry name" value="P-loop containing nucleotide triphosphate hydrolases"/>
    <property type="match status" value="2"/>
</dbReference>
<keyword evidence="6" id="KW-0238">DNA-binding</keyword>
<evidence type="ECO:0000256" key="6">
    <source>
        <dbReference type="ARBA" id="ARBA00023125"/>
    </source>
</evidence>
<evidence type="ECO:0000313" key="13">
    <source>
        <dbReference type="Proteomes" id="UP000823964"/>
    </source>
</evidence>
<sequence length="627" mass="68182">MSVSDSLCLPASFAEELQAVMQRFGKAKLRPGQGELIRRAVAGVSALGVLPTGYGKSFCYQAAAVLLGRVSLVVSPLLALMRDQVRALEEVGVPCARFDSTLSPDERSQVLRRVREGGLRLLFAAPESLEAEDLGAALRGLPLGLFVVDEAHCVSEWGHSFRPDYLRLPTWWRRFGFRSVLALTATATLRVRQDLCSAFGVLPQDVVALSPFRENITRRVELAGSADAAQRRAAELLAEPGRLPAVVYARTRKGAEELAAALAGRGLRAACYHAGLPAEQREALQDAFLHNRLPVLVATVAFGMGVDKPDVRTVLHVNVPSSPEAYVQESGRAGRDGAPALSLVLLEGADVRDARNRLEAALPDEEGVLRAVRWLLPAGRRVVSLWELGVSCDVPEDVPLRALARLTEAGAVLVEAQGFCFYKVQPLFPLELVLDGREEAEASRLRWLDAHREAEVEEAALAWGCSFAEAMEQLRECEAAGEWRLSFRRRALCLRAAGAADAREVARELQAAYERRRAGDLARLEALLEMLGSGGCINEALELYFTGKSLPAPCARCEGCLSDGRALVLPPLPPSPPLPEAASLPDFAREGQRRRFLLGLSSPGSLARRLWFHPLFGCCAGARWDDL</sequence>
<dbReference type="GO" id="GO:0016787">
    <property type="term" value="F:hydrolase activity"/>
    <property type="evidence" value="ECO:0007669"/>
    <property type="project" value="UniProtKB-KW"/>
</dbReference>
<reference evidence="12" key="2">
    <citation type="submission" date="2021-04" db="EMBL/GenBank/DDBJ databases">
        <authorList>
            <person name="Gilroy R."/>
        </authorList>
    </citation>
    <scope>NUCLEOTIDE SEQUENCE</scope>
    <source>
        <strain evidence="12">14975</strain>
    </source>
</reference>
<comment type="caution">
    <text evidence="12">The sequence shown here is derived from an EMBL/GenBank/DDBJ whole genome shotgun (WGS) entry which is preliminary data.</text>
</comment>
<proteinExistence type="inferred from homology"/>
<dbReference type="InterPro" id="IPR004589">
    <property type="entry name" value="DNA_helicase_ATP-dep_RecQ"/>
</dbReference>
<dbReference type="Proteomes" id="UP000823964">
    <property type="component" value="Unassembled WGS sequence"/>
</dbReference>
<dbReference type="SMART" id="SM00487">
    <property type="entry name" value="DEXDc"/>
    <property type="match status" value="1"/>
</dbReference>
<dbReference type="CDD" id="cd17920">
    <property type="entry name" value="DEXHc_RecQ"/>
    <property type="match status" value="1"/>
</dbReference>
<dbReference type="Pfam" id="PF00270">
    <property type="entry name" value="DEAD"/>
    <property type="match status" value="1"/>
</dbReference>
<feature type="domain" description="Helicase ATP-binding" evidence="10">
    <location>
        <begin position="37"/>
        <end position="205"/>
    </location>
</feature>
<dbReference type="PANTHER" id="PTHR13710">
    <property type="entry name" value="DNA HELICASE RECQ FAMILY MEMBER"/>
    <property type="match status" value="1"/>
</dbReference>
<dbReference type="NCBIfam" id="TIGR00614">
    <property type="entry name" value="recQ_fam"/>
    <property type="match status" value="1"/>
</dbReference>
<evidence type="ECO:0000256" key="9">
    <source>
        <dbReference type="ARBA" id="ARBA00034808"/>
    </source>
</evidence>
<dbReference type="PROSITE" id="PS51192">
    <property type="entry name" value="HELICASE_ATP_BIND_1"/>
    <property type="match status" value="1"/>
</dbReference>
<keyword evidence="4 12" id="KW-0347">Helicase</keyword>
<evidence type="ECO:0000256" key="7">
    <source>
        <dbReference type="ARBA" id="ARBA00023235"/>
    </source>
</evidence>
<evidence type="ECO:0000256" key="3">
    <source>
        <dbReference type="ARBA" id="ARBA00022801"/>
    </source>
</evidence>
<evidence type="ECO:0000256" key="2">
    <source>
        <dbReference type="ARBA" id="ARBA00022741"/>
    </source>
</evidence>
<evidence type="ECO:0000256" key="5">
    <source>
        <dbReference type="ARBA" id="ARBA00022840"/>
    </source>
</evidence>
<dbReference type="EMBL" id="DXFQ01000139">
    <property type="protein sequence ID" value="HIX20428.1"/>
    <property type="molecule type" value="Genomic_DNA"/>
</dbReference>
<comment type="similarity">
    <text evidence="1">Belongs to the helicase family. RecQ subfamily.</text>
</comment>
<feature type="domain" description="Helicase C-terminal" evidence="11">
    <location>
        <begin position="235"/>
        <end position="376"/>
    </location>
</feature>
<keyword evidence="5" id="KW-0067">ATP-binding</keyword>
<dbReference type="PANTHER" id="PTHR13710:SF105">
    <property type="entry name" value="ATP-DEPENDENT DNA HELICASE Q1"/>
    <property type="match status" value="1"/>
</dbReference>
<dbReference type="InterPro" id="IPR027417">
    <property type="entry name" value="P-loop_NTPase"/>
</dbReference>
<dbReference type="Pfam" id="PF00271">
    <property type="entry name" value="Helicase_C"/>
    <property type="match status" value="1"/>
</dbReference>
<reference evidence="12" key="1">
    <citation type="journal article" date="2021" name="PeerJ">
        <title>Extensive microbial diversity within the chicken gut microbiome revealed by metagenomics and culture.</title>
        <authorList>
            <person name="Gilroy R."/>
            <person name="Ravi A."/>
            <person name="Getino M."/>
            <person name="Pursley I."/>
            <person name="Horton D.L."/>
            <person name="Alikhan N.F."/>
            <person name="Baker D."/>
            <person name="Gharbi K."/>
            <person name="Hall N."/>
            <person name="Watson M."/>
            <person name="Adriaenssens E.M."/>
            <person name="Foster-Nyarko E."/>
            <person name="Jarju S."/>
            <person name="Secka A."/>
            <person name="Antonio M."/>
            <person name="Oren A."/>
            <person name="Chaudhuri R.R."/>
            <person name="La Ragione R."/>
            <person name="Hildebrand F."/>
            <person name="Pallen M.J."/>
        </authorList>
    </citation>
    <scope>NUCLEOTIDE SEQUENCE</scope>
    <source>
        <strain evidence="12">14975</strain>
    </source>
</reference>
<accession>A0A9D1VC95</accession>
<dbReference type="EC" id="5.6.2.4" evidence="9"/>
<name>A0A9D1VC95_9BACT</name>
<evidence type="ECO:0000259" key="10">
    <source>
        <dbReference type="PROSITE" id="PS51192"/>
    </source>
</evidence>
<dbReference type="GO" id="GO:0006281">
    <property type="term" value="P:DNA repair"/>
    <property type="evidence" value="ECO:0007669"/>
    <property type="project" value="TreeGrafter"/>
</dbReference>
<dbReference type="GO" id="GO:0009378">
    <property type="term" value="F:four-way junction helicase activity"/>
    <property type="evidence" value="ECO:0007669"/>
    <property type="project" value="TreeGrafter"/>
</dbReference>
<comment type="catalytic activity">
    <reaction evidence="8">
        <text>Couples ATP hydrolysis with the unwinding of duplex DNA by translocating in the 3'-5' direction.</text>
        <dbReference type="EC" id="5.6.2.4"/>
    </reaction>
</comment>
<dbReference type="InterPro" id="IPR001650">
    <property type="entry name" value="Helicase_C-like"/>
</dbReference>
<dbReference type="InterPro" id="IPR014001">
    <property type="entry name" value="Helicase_ATP-bd"/>
</dbReference>
<keyword evidence="2" id="KW-0547">Nucleotide-binding</keyword>
<keyword evidence="7" id="KW-0413">Isomerase</keyword>
<dbReference type="AlphaFoldDB" id="A0A9D1VC95"/>
<keyword evidence="3 12" id="KW-0378">Hydrolase</keyword>
<evidence type="ECO:0000313" key="12">
    <source>
        <dbReference type="EMBL" id="HIX20428.1"/>
    </source>
</evidence>